<protein>
    <submittedName>
        <fullName evidence="2">Uncharacterized protein</fullName>
    </submittedName>
</protein>
<feature type="compositionally biased region" description="Low complexity" evidence="1">
    <location>
        <begin position="113"/>
        <end position="127"/>
    </location>
</feature>
<dbReference type="AlphaFoldDB" id="A0AAV7TGL7"/>
<reference evidence="2" key="1">
    <citation type="journal article" date="2022" name="bioRxiv">
        <title>Sequencing and chromosome-scale assembly of the giantPleurodeles waltlgenome.</title>
        <authorList>
            <person name="Brown T."/>
            <person name="Elewa A."/>
            <person name="Iarovenko S."/>
            <person name="Subramanian E."/>
            <person name="Araus A.J."/>
            <person name="Petzold A."/>
            <person name="Susuki M."/>
            <person name="Suzuki K.-i.T."/>
            <person name="Hayashi T."/>
            <person name="Toyoda A."/>
            <person name="Oliveira C."/>
            <person name="Osipova E."/>
            <person name="Leigh N.D."/>
            <person name="Simon A."/>
            <person name="Yun M.H."/>
        </authorList>
    </citation>
    <scope>NUCLEOTIDE SEQUENCE</scope>
    <source>
        <strain evidence="2">20211129_DDA</strain>
        <tissue evidence="2">Liver</tissue>
    </source>
</reference>
<dbReference type="Proteomes" id="UP001066276">
    <property type="component" value="Chromosome 3_2"/>
</dbReference>
<comment type="caution">
    <text evidence="2">The sequence shown here is derived from an EMBL/GenBank/DDBJ whole genome shotgun (WGS) entry which is preliminary data.</text>
</comment>
<evidence type="ECO:0000256" key="1">
    <source>
        <dbReference type="SAM" id="MobiDB-lite"/>
    </source>
</evidence>
<evidence type="ECO:0000313" key="3">
    <source>
        <dbReference type="Proteomes" id="UP001066276"/>
    </source>
</evidence>
<proteinExistence type="predicted"/>
<organism evidence="2 3">
    <name type="scientific">Pleurodeles waltl</name>
    <name type="common">Iberian ribbed newt</name>
    <dbReference type="NCBI Taxonomy" id="8319"/>
    <lineage>
        <taxon>Eukaryota</taxon>
        <taxon>Metazoa</taxon>
        <taxon>Chordata</taxon>
        <taxon>Craniata</taxon>
        <taxon>Vertebrata</taxon>
        <taxon>Euteleostomi</taxon>
        <taxon>Amphibia</taxon>
        <taxon>Batrachia</taxon>
        <taxon>Caudata</taxon>
        <taxon>Salamandroidea</taxon>
        <taxon>Salamandridae</taxon>
        <taxon>Pleurodelinae</taxon>
        <taxon>Pleurodeles</taxon>
    </lineage>
</organism>
<keyword evidence="3" id="KW-1185">Reference proteome</keyword>
<feature type="compositionally biased region" description="Polar residues" evidence="1">
    <location>
        <begin position="64"/>
        <end position="102"/>
    </location>
</feature>
<accession>A0AAV7TGL7</accession>
<sequence length="202" mass="21602">MSVHHIMTHTYQYVTIHPHTQVRQPKGIPANVTREEVAATSSHPTEEPHSDDSDSARLDLDDQTGPSGISGQSVTQAQSHTTTEPPPSGNTTTAPTQRTHTSVPRKCQSAVCPPLQGPQGTPQTQGNQGPGVSGSGHTGPGTEAQGNREAGRTAVRQGEDRRMEPTLQEALTAILGAYQHSQDILGQILDKLQENMRLQEGQ</sequence>
<evidence type="ECO:0000313" key="2">
    <source>
        <dbReference type="EMBL" id="KAJ1174968.1"/>
    </source>
</evidence>
<feature type="compositionally biased region" description="Basic and acidic residues" evidence="1">
    <location>
        <begin position="44"/>
        <end position="60"/>
    </location>
</feature>
<feature type="region of interest" description="Disordered" evidence="1">
    <location>
        <begin position="34"/>
        <end position="164"/>
    </location>
</feature>
<feature type="compositionally biased region" description="Gly residues" evidence="1">
    <location>
        <begin position="128"/>
        <end position="139"/>
    </location>
</feature>
<gene>
    <name evidence="2" type="ORF">NDU88_000259</name>
</gene>
<dbReference type="EMBL" id="JANPWB010000006">
    <property type="protein sequence ID" value="KAJ1174968.1"/>
    <property type="molecule type" value="Genomic_DNA"/>
</dbReference>
<name>A0AAV7TGL7_PLEWA</name>